<proteinExistence type="predicted"/>
<dbReference type="AlphaFoldDB" id="A0A418VFM2"/>
<accession>A0A418VFM2</accession>
<dbReference type="OrthoDB" id="9967186at2"/>
<evidence type="ECO:0000313" key="2">
    <source>
        <dbReference type="Proteomes" id="UP000286287"/>
    </source>
</evidence>
<gene>
    <name evidence="1" type="ORF">D3875_02640</name>
</gene>
<dbReference type="Proteomes" id="UP000286287">
    <property type="component" value="Unassembled WGS sequence"/>
</dbReference>
<reference evidence="1 2" key="1">
    <citation type="submission" date="2018-09" db="EMBL/GenBank/DDBJ databases">
        <authorList>
            <person name="Zhu H."/>
        </authorList>
    </citation>
    <scope>NUCLEOTIDE SEQUENCE [LARGE SCALE GENOMIC DNA]</scope>
    <source>
        <strain evidence="1 2">K2S05-167</strain>
    </source>
</reference>
<dbReference type="EMBL" id="QYUJ01000008">
    <property type="protein sequence ID" value="RJF74910.1"/>
    <property type="molecule type" value="Genomic_DNA"/>
</dbReference>
<comment type="caution">
    <text evidence="1">The sequence shown here is derived from an EMBL/GenBank/DDBJ whole genome shotgun (WGS) entry which is preliminary data.</text>
</comment>
<organism evidence="1 2">
    <name type="scientific">Deinococcus cavernae</name>
    <dbReference type="NCBI Taxonomy" id="2320857"/>
    <lineage>
        <taxon>Bacteria</taxon>
        <taxon>Thermotogati</taxon>
        <taxon>Deinococcota</taxon>
        <taxon>Deinococci</taxon>
        <taxon>Deinococcales</taxon>
        <taxon>Deinococcaceae</taxon>
        <taxon>Deinococcus</taxon>
    </lineage>
</organism>
<keyword evidence="2" id="KW-1185">Reference proteome</keyword>
<sequence length="139" mass="15466">MNVESGWIGITADGYPVPLPCSLVPSHWLGGLHPNVHGFTLSDEQVRTDDYLRDAVPLVLEGELRGVTLAAVLHQAHQLQLWVRQLVWLQRPGDGWVTPLLEGSDLEFKPGANARKGSVRIVLVQERRVWYGPNGEESK</sequence>
<protein>
    <submittedName>
        <fullName evidence="1">Uncharacterized protein</fullName>
    </submittedName>
</protein>
<dbReference type="RefSeq" id="WP_119760852.1">
    <property type="nucleotide sequence ID" value="NZ_QYUJ01000008.1"/>
</dbReference>
<name>A0A418VFM2_9DEIO</name>
<evidence type="ECO:0000313" key="1">
    <source>
        <dbReference type="EMBL" id="RJF74910.1"/>
    </source>
</evidence>